<evidence type="ECO:0000313" key="3">
    <source>
        <dbReference type="Proteomes" id="UP001548590"/>
    </source>
</evidence>
<evidence type="ECO:0000256" key="1">
    <source>
        <dbReference type="SAM" id="Phobius"/>
    </source>
</evidence>
<sequence>MAAWIVPGLLLTLAGSLAVYLASPHQRLIARPLGAVAARASGGLLCAAGLLCLLGALQAVAAVLVFATWLMLLFVIWPYAGVLAATRQK</sequence>
<organism evidence="2 3">
    <name type="scientific">Uliginosibacterium paludis</name>
    <dbReference type="NCBI Taxonomy" id="1615952"/>
    <lineage>
        <taxon>Bacteria</taxon>
        <taxon>Pseudomonadati</taxon>
        <taxon>Pseudomonadota</taxon>
        <taxon>Betaproteobacteria</taxon>
        <taxon>Rhodocyclales</taxon>
        <taxon>Zoogloeaceae</taxon>
        <taxon>Uliginosibacterium</taxon>
    </lineage>
</organism>
<keyword evidence="1" id="KW-1133">Transmembrane helix</keyword>
<comment type="caution">
    <text evidence="2">The sequence shown here is derived from an EMBL/GenBank/DDBJ whole genome shotgun (WGS) entry which is preliminary data.</text>
</comment>
<gene>
    <name evidence="2" type="ORF">ABVT11_16590</name>
</gene>
<reference evidence="2 3" key="1">
    <citation type="submission" date="2024-07" db="EMBL/GenBank/DDBJ databases">
        <title>Uliginosibacterium paludis KCTC:42655.</title>
        <authorList>
            <person name="Kim M.K."/>
        </authorList>
    </citation>
    <scope>NUCLEOTIDE SEQUENCE [LARGE SCALE GENOMIC DNA]</scope>
    <source>
        <strain evidence="2 3">KCTC 42655</strain>
    </source>
</reference>
<feature type="transmembrane region" description="Helical" evidence="1">
    <location>
        <begin position="60"/>
        <end position="80"/>
    </location>
</feature>
<proteinExistence type="predicted"/>
<accession>A0ABV2CU85</accession>
<protein>
    <recommendedName>
        <fullName evidence="4">DUF3325 domain-containing protein</fullName>
    </recommendedName>
</protein>
<feature type="transmembrane region" description="Helical" evidence="1">
    <location>
        <begin position="28"/>
        <end position="53"/>
    </location>
</feature>
<evidence type="ECO:0000313" key="2">
    <source>
        <dbReference type="EMBL" id="MET1491458.1"/>
    </source>
</evidence>
<keyword evidence="1" id="KW-0812">Transmembrane</keyword>
<dbReference type="Proteomes" id="UP001548590">
    <property type="component" value="Unassembled WGS sequence"/>
</dbReference>
<keyword evidence="1" id="KW-0472">Membrane</keyword>
<dbReference type="EMBL" id="JBEWLZ010000012">
    <property type="protein sequence ID" value="MET1491458.1"/>
    <property type="molecule type" value="Genomic_DNA"/>
</dbReference>
<name>A0ABV2CU85_9RHOO</name>
<keyword evidence="3" id="KW-1185">Reference proteome</keyword>
<dbReference type="RefSeq" id="WP_345927469.1">
    <property type="nucleotide sequence ID" value="NZ_JBDIVF010000004.1"/>
</dbReference>
<evidence type="ECO:0008006" key="4">
    <source>
        <dbReference type="Google" id="ProtNLM"/>
    </source>
</evidence>